<evidence type="ECO:0000313" key="3">
    <source>
        <dbReference type="Proteomes" id="UP000238312"/>
    </source>
</evidence>
<accession>A0A2T0MMI6</accession>
<dbReference type="GO" id="GO:0016301">
    <property type="term" value="F:kinase activity"/>
    <property type="evidence" value="ECO:0007669"/>
    <property type="project" value="UniProtKB-KW"/>
</dbReference>
<evidence type="ECO:0000313" key="2">
    <source>
        <dbReference type="EMBL" id="PRX59047.1"/>
    </source>
</evidence>
<organism evidence="2 3">
    <name type="scientific">Nonomuraea fuscirosea</name>
    <dbReference type="NCBI Taxonomy" id="1291556"/>
    <lineage>
        <taxon>Bacteria</taxon>
        <taxon>Bacillati</taxon>
        <taxon>Actinomycetota</taxon>
        <taxon>Actinomycetes</taxon>
        <taxon>Streptosporangiales</taxon>
        <taxon>Streptosporangiaceae</taxon>
        <taxon>Nonomuraea</taxon>
    </lineage>
</organism>
<dbReference type="InterPro" id="IPR003594">
    <property type="entry name" value="HATPase_dom"/>
</dbReference>
<evidence type="ECO:0000259" key="1">
    <source>
        <dbReference type="Pfam" id="PF13581"/>
    </source>
</evidence>
<keyword evidence="3" id="KW-1185">Reference proteome</keyword>
<protein>
    <submittedName>
        <fullName evidence="2">Histidine kinase-like protein</fullName>
    </submittedName>
</protein>
<feature type="domain" description="Histidine kinase/HSP90-like ATPase" evidence="1">
    <location>
        <begin position="2"/>
        <end position="91"/>
    </location>
</feature>
<dbReference type="CDD" id="cd16936">
    <property type="entry name" value="HATPase_RsbW-like"/>
    <property type="match status" value="1"/>
</dbReference>
<dbReference type="Pfam" id="PF13581">
    <property type="entry name" value="HATPase_c_2"/>
    <property type="match status" value="1"/>
</dbReference>
<sequence length="101" mass="10467">MQDLTFVTNEAATNVLQHGGAGGALIAWSDDVGVCLEVVDAAGALSEADLSLEPDLAAGHGVGYGVGLWLIRRLCDEVSIEGVAGSARLRLRLHRQARATA</sequence>
<gene>
    <name evidence="2" type="ORF">B0I32_121151</name>
</gene>
<dbReference type="Gene3D" id="3.30.565.10">
    <property type="entry name" value="Histidine kinase-like ATPase, C-terminal domain"/>
    <property type="match status" value="1"/>
</dbReference>
<dbReference type="InterPro" id="IPR036890">
    <property type="entry name" value="HATPase_C_sf"/>
</dbReference>
<proteinExistence type="predicted"/>
<dbReference type="AlphaFoldDB" id="A0A2T0MMI6"/>
<dbReference type="Proteomes" id="UP000238312">
    <property type="component" value="Unassembled WGS sequence"/>
</dbReference>
<comment type="caution">
    <text evidence="2">The sequence shown here is derived from an EMBL/GenBank/DDBJ whole genome shotgun (WGS) entry which is preliminary data.</text>
</comment>
<keyword evidence="2" id="KW-0418">Kinase</keyword>
<reference evidence="2 3" key="1">
    <citation type="submission" date="2018-03" db="EMBL/GenBank/DDBJ databases">
        <title>Genomic Encyclopedia of Type Strains, Phase III (KMG-III): the genomes of soil and plant-associated and newly described type strains.</title>
        <authorList>
            <person name="Whitman W."/>
        </authorList>
    </citation>
    <scope>NUCLEOTIDE SEQUENCE [LARGE SCALE GENOMIC DNA]</scope>
    <source>
        <strain evidence="2 3">CGMCC 4.7104</strain>
    </source>
</reference>
<name>A0A2T0MMI6_9ACTN</name>
<keyword evidence="2" id="KW-0808">Transferase</keyword>
<dbReference type="EMBL" id="PVNG01000021">
    <property type="protein sequence ID" value="PRX59047.1"/>
    <property type="molecule type" value="Genomic_DNA"/>
</dbReference>